<dbReference type="EMBL" id="RWIS01000016">
    <property type="protein sequence ID" value="RSK24589.1"/>
    <property type="molecule type" value="Genomic_DNA"/>
</dbReference>
<gene>
    <name evidence="2" type="ORF">EI290_19780</name>
</gene>
<dbReference type="Proteomes" id="UP000280066">
    <property type="component" value="Unassembled WGS sequence"/>
</dbReference>
<protein>
    <recommendedName>
        <fullName evidence="4">DUF2946 domain-containing protein</fullName>
    </recommendedName>
</protein>
<dbReference type="RefSeq" id="WP_125433379.1">
    <property type="nucleotide sequence ID" value="NZ_RWIS01000016.1"/>
</dbReference>
<dbReference type="Pfam" id="PF20365">
    <property type="entry name" value="DUF6660"/>
    <property type="match status" value="1"/>
</dbReference>
<evidence type="ECO:0000313" key="2">
    <source>
        <dbReference type="EMBL" id="RSK24589.1"/>
    </source>
</evidence>
<keyword evidence="1" id="KW-0732">Signal</keyword>
<comment type="caution">
    <text evidence="2">The sequence shown here is derived from an EMBL/GenBank/DDBJ whole genome shotgun (WGS) entry which is preliminary data.</text>
</comment>
<evidence type="ECO:0000256" key="1">
    <source>
        <dbReference type="SAM" id="SignalP"/>
    </source>
</evidence>
<dbReference type="InterPro" id="IPR046601">
    <property type="entry name" value="DUF6660"/>
</dbReference>
<sequence>MRFVAVFFALYLLVLACLPCADGTVNPSEPARARVTAQTDAAAHHQQDWCTPLCQCHCCAGTSLPAATAVVLPATHPVGDAARPFATLTSPAPQQRAFAVWQPPQA</sequence>
<accession>A0A3R9LPQ4</accession>
<reference evidence="2 3" key="1">
    <citation type="submission" date="2018-12" db="EMBL/GenBank/DDBJ databases">
        <authorList>
            <person name="Feng G."/>
            <person name="Zhu H."/>
        </authorList>
    </citation>
    <scope>NUCLEOTIDE SEQUENCE [LARGE SCALE GENOMIC DNA]</scope>
    <source>
        <strain evidence="2 3">9PBR-2</strain>
    </source>
</reference>
<feature type="signal peptide" evidence="1">
    <location>
        <begin position="1"/>
        <end position="21"/>
    </location>
</feature>
<name>A0A3R9LPQ4_9BACT</name>
<evidence type="ECO:0000313" key="3">
    <source>
        <dbReference type="Proteomes" id="UP000280066"/>
    </source>
</evidence>
<organism evidence="2 3">
    <name type="scientific">Hymenobacter metallilatus</name>
    <dbReference type="NCBI Taxonomy" id="2493666"/>
    <lineage>
        <taxon>Bacteria</taxon>
        <taxon>Pseudomonadati</taxon>
        <taxon>Bacteroidota</taxon>
        <taxon>Cytophagia</taxon>
        <taxon>Cytophagales</taxon>
        <taxon>Hymenobacteraceae</taxon>
        <taxon>Hymenobacter</taxon>
    </lineage>
</organism>
<evidence type="ECO:0008006" key="4">
    <source>
        <dbReference type="Google" id="ProtNLM"/>
    </source>
</evidence>
<proteinExistence type="predicted"/>
<keyword evidence="3" id="KW-1185">Reference proteome</keyword>
<dbReference type="AlphaFoldDB" id="A0A3R9LPQ4"/>
<feature type="chain" id="PRO_5018669196" description="DUF2946 domain-containing protein" evidence="1">
    <location>
        <begin position="22"/>
        <end position="106"/>
    </location>
</feature>
<dbReference type="PROSITE" id="PS51257">
    <property type="entry name" value="PROKAR_LIPOPROTEIN"/>
    <property type="match status" value="1"/>
</dbReference>
<dbReference type="OrthoDB" id="997115at2"/>